<evidence type="ECO:0000313" key="2">
    <source>
        <dbReference type="Proteomes" id="UP001212841"/>
    </source>
</evidence>
<dbReference type="Pfam" id="PF13233">
    <property type="entry name" value="Complex1_LYR_2"/>
    <property type="match status" value="1"/>
</dbReference>
<evidence type="ECO:0000313" key="1">
    <source>
        <dbReference type="EMBL" id="KAJ3047184.1"/>
    </source>
</evidence>
<accession>A0AAD5S8G2</accession>
<dbReference type="Proteomes" id="UP001212841">
    <property type="component" value="Unassembled WGS sequence"/>
</dbReference>
<comment type="caution">
    <text evidence="1">The sequence shown here is derived from an EMBL/GenBank/DDBJ whole genome shotgun (WGS) entry which is preliminary data.</text>
</comment>
<organism evidence="1 2">
    <name type="scientific">Rhizophlyctis rosea</name>
    <dbReference type="NCBI Taxonomy" id="64517"/>
    <lineage>
        <taxon>Eukaryota</taxon>
        <taxon>Fungi</taxon>
        <taxon>Fungi incertae sedis</taxon>
        <taxon>Chytridiomycota</taxon>
        <taxon>Chytridiomycota incertae sedis</taxon>
        <taxon>Chytridiomycetes</taxon>
        <taxon>Rhizophlyctidales</taxon>
        <taxon>Rhizophlyctidaceae</taxon>
        <taxon>Rhizophlyctis</taxon>
    </lineage>
</organism>
<keyword evidence="2" id="KW-1185">Reference proteome</keyword>
<dbReference type="EMBL" id="JADGJD010001013">
    <property type="protein sequence ID" value="KAJ3047184.1"/>
    <property type="molecule type" value="Genomic_DNA"/>
</dbReference>
<sequence length="144" mass="16162">MIQYTARNSNPLWRHAALTEFRAGAKLSGEGNIARATANARDVYSYLRSCREHRHMMNTYWPTSALTEEQKLARTAGTVGFQLPKMMDDEAWAKLNKKGDGAEQESLPHEQQRLPEQLDLPAGFQEALKMVADAGKVKDGKDDN</sequence>
<proteinExistence type="predicted"/>
<name>A0AAD5S8G2_9FUNG</name>
<dbReference type="AlphaFoldDB" id="A0AAD5S8G2"/>
<reference evidence="1" key="1">
    <citation type="submission" date="2020-05" db="EMBL/GenBank/DDBJ databases">
        <title>Phylogenomic resolution of chytrid fungi.</title>
        <authorList>
            <person name="Stajich J.E."/>
            <person name="Amses K."/>
            <person name="Simmons R."/>
            <person name="Seto K."/>
            <person name="Myers J."/>
            <person name="Bonds A."/>
            <person name="Quandt C.A."/>
            <person name="Barry K."/>
            <person name="Liu P."/>
            <person name="Grigoriev I."/>
            <person name="Longcore J.E."/>
            <person name="James T.Y."/>
        </authorList>
    </citation>
    <scope>NUCLEOTIDE SEQUENCE</scope>
    <source>
        <strain evidence="1">JEL0318</strain>
    </source>
</reference>
<protein>
    <submittedName>
        <fullName evidence="1">Uncharacterized protein</fullName>
    </submittedName>
</protein>
<gene>
    <name evidence="1" type="ORF">HK097_000160</name>
</gene>